<protein>
    <submittedName>
        <fullName evidence="1">Uncharacterized protein</fullName>
    </submittedName>
</protein>
<reference evidence="1 2" key="1">
    <citation type="submission" date="2013-03" db="EMBL/GenBank/DDBJ databases">
        <title>The Genome Sequence of Exophiala aquamarina CBS 119918.</title>
        <authorList>
            <consortium name="The Broad Institute Genomics Platform"/>
            <person name="Cuomo C."/>
            <person name="de Hoog S."/>
            <person name="Gorbushina A."/>
            <person name="Walker B."/>
            <person name="Young S.K."/>
            <person name="Zeng Q."/>
            <person name="Gargeya S."/>
            <person name="Fitzgerald M."/>
            <person name="Haas B."/>
            <person name="Abouelleil A."/>
            <person name="Allen A.W."/>
            <person name="Alvarado L."/>
            <person name="Arachchi H.M."/>
            <person name="Berlin A.M."/>
            <person name="Chapman S.B."/>
            <person name="Gainer-Dewar J."/>
            <person name="Goldberg J."/>
            <person name="Griggs A."/>
            <person name="Gujja S."/>
            <person name="Hansen M."/>
            <person name="Howarth C."/>
            <person name="Imamovic A."/>
            <person name="Ireland A."/>
            <person name="Larimer J."/>
            <person name="McCowan C."/>
            <person name="Murphy C."/>
            <person name="Pearson M."/>
            <person name="Poon T.W."/>
            <person name="Priest M."/>
            <person name="Roberts A."/>
            <person name="Saif S."/>
            <person name="Shea T."/>
            <person name="Sisk P."/>
            <person name="Sykes S."/>
            <person name="Wortman J."/>
            <person name="Nusbaum C."/>
            <person name="Birren B."/>
        </authorList>
    </citation>
    <scope>NUCLEOTIDE SEQUENCE [LARGE SCALE GENOMIC DNA]</scope>
    <source>
        <strain evidence="1 2">CBS 119918</strain>
    </source>
</reference>
<dbReference type="HOGENOM" id="CLU_1643712_0_0_1"/>
<sequence length="161" mass="17720">MAVFPQQAGGRLQETFWAGTILPVVGENGAVSGFYNRGIDITSETVKGRRSNTLYSIASPSSEQDDSIWEHVFRSLRGNMQDLPMAFAYSADDELVSCKLILQQSIGLPPDGHCLVPPELDVFDGSTGLPPLYRKVRALHQPLVLRKTDGTLPNDLMKDFI</sequence>
<proteinExistence type="predicted"/>
<dbReference type="RefSeq" id="XP_013258592.1">
    <property type="nucleotide sequence ID" value="XM_013403138.1"/>
</dbReference>
<evidence type="ECO:0000313" key="2">
    <source>
        <dbReference type="Proteomes" id="UP000027920"/>
    </source>
</evidence>
<dbReference type="OrthoDB" id="10544193at2759"/>
<gene>
    <name evidence="1" type="ORF">A1O9_07582</name>
</gene>
<name>A0A072P8B9_9EURO</name>
<dbReference type="EMBL" id="AMGV01000006">
    <property type="protein sequence ID" value="KEF56002.1"/>
    <property type="molecule type" value="Genomic_DNA"/>
</dbReference>
<evidence type="ECO:0000313" key="1">
    <source>
        <dbReference type="EMBL" id="KEF56002.1"/>
    </source>
</evidence>
<dbReference type="AlphaFoldDB" id="A0A072P8B9"/>
<dbReference type="GeneID" id="25282496"/>
<keyword evidence="2" id="KW-1185">Reference proteome</keyword>
<dbReference type="VEuPathDB" id="FungiDB:A1O9_07582"/>
<dbReference type="STRING" id="1182545.A0A072P8B9"/>
<organism evidence="1 2">
    <name type="scientific">Exophiala aquamarina CBS 119918</name>
    <dbReference type="NCBI Taxonomy" id="1182545"/>
    <lineage>
        <taxon>Eukaryota</taxon>
        <taxon>Fungi</taxon>
        <taxon>Dikarya</taxon>
        <taxon>Ascomycota</taxon>
        <taxon>Pezizomycotina</taxon>
        <taxon>Eurotiomycetes</taxon>
        <taxon>Chaetothyriomycetidae</taxon>
        <taxon>Chaetothyriales</taxon>
        <taxon>Herpotrichiellaceae</taxon>
        <taxon>Exophiala</taxon>
    </lineage>
</organism>
<dbReference type="Proteomes" id="UP000027920">
    <property type="component" value="Unassembled WGS sequence"/>
</dbReference>
<accession>A0A072P8B9</accession>
<comment type="caution">
    <text evidence="1">The sequence shown here is derived from an EMBL/GenBank/DDBJ whole genome shotgun (WGS) entry which is preliminary data.</text>
</comment>